<dbReference type="PROSITE" id="PS00622">
    <property type="entry name" value="HTH_LUXR_1"/>
    <property type="match status" value="1"/>
</dbReference>
<dbReference type="OrthoDB" id="1137593at2"/>
<dbReference type="PANTHER" id="PTHR44688">
    <property type="entry name" value="DNA-BINDING TRANSCRIPTIONAL ACTIVATOR DEVR_DOSR"/>
    <property type="match status" value="1"/>
</dbReference>
<proteinExistence type="predicted"/>
<accession>A0A4Z0R8I5</accession>
<dbReference type="PROSITE" id="PS50043">
    <property type="entry name" value="HTH_LUXR_2"/>
    <property type="match status" value="1"/>
</dbReference>
<dbReference type="InterPro" id="IPR016032">
    <property type="entry name" value="Sig_transdc_resp-reg_C-effctor"/>
</dbReference>
<dbReference type="GO" id="GO:0003677">
    <property type="term" value="F:DNA binding"/>
    <property type="evidence" value="ECO:0007669"/>
    <property type="project" value="UniProtKB-KW"/>
</dbReference>
<dbReference type="CDD" id="cd06170">
    <property type="entry name" value="LuxR_C_like"/>
    <property type="match status" value="1"/>
</dbReference>
<dbReference type="InterPro" id="IPR036388">
    <property type="entry name" value="WH-like_DNA-bd_sf"/>
</dbReference>
<gene>
    <name evidence="5" type="ORF">E4K67_00015</name>
</gene>
<dbReference type="EMBL" id="SPQQ01000001">
    <property type="protein sequence ID" value="TGE39442.1"/>
    <property type="molecule type" value="Genomic_DNA"/>
</dbReference>
<dbReference type="PRINTS" id="PR00038">
    <property type="entry name" value="HTHLUXR"/>
</dbReference>
<dbReference type="PANTHER" id="PTHR44688:SF16">
    <property type="entry name" value="DNA-BINDING TRANSCRIPTIONAL ACTIVATOR DEVR_DOSR"/>
    <property type="match status" value="1"/>
</dbReference>
<dbReference type="InterPro" id="IPR000792">
    <property type="entry name" value="Tscrpt_reg_LuxR_C"/>
</dbReference>
<evidence type="ECO:0000256" key="1">
    <source>
        <dbReference type="ARBA" id="ARBA00023015"/>
    </source>
</evidence>
<reference evidence="5 6" key="1">
    <citation type="submission" date="2019-03" db="EMBL/GenBank/DDBJ databases">
        <title>Draft Genome Sequence of Desulfosporosinus fructosivorans Strain 63.6F, Isolated from Marine Sediment in the Baltic Sea.</title>
        <authorList>
            <person name="Hausmann B."/>
            <person name="Vandieken V."/>
            <person name="Pjevac P."/>
            <person name="Schreck K."/>
            <person name="Herbold C.W."/>
            <person name="Loy A."/>
        </authorList>
    </citation>
    <scope>NUCLEOTIDE SEQUENCE [LARGE SCALE GENOMIC DNA]</scope>
    <source>
        <strain evidence="5 6">63.6F</strain>
    </source>
</reference>
<name>A0A4Z0R8I5_9FIRM</name>
<evidence type="ECO:0000313" key="5">
    <source>
        <dbReference type="EMBL" id="TGE39442.1"/>
    </source>
</evidence>
<dbReference type="SUPFAM" id="SSF52540">
    <property type="entry name" value="P-loop containing nucleoside triphosphate hydrolases"/>
    <property type="match status" value="1"/>
</dbReference>
<evidence type="ECO:0000256" key="2">
    <source>
        <dbReference type="ARBA" id="ARBA00023125"/>
    </source>
</evidence>
<keyword evidence="3" id="KW-0804">Transcription</keyword>
<dbReference type="InterPro" id="IPR027417">
    <property type="entry name" value="P-loop_NTPase"/>
</dbReference>
<feature type="domain" description="HTH luxR-type" evidence="4">
    <location>
        <begin position="763"/>
        <end position="828"/>
    </location>
</feature>
<keyword evidence="6" id="KW-1185">Reference proteome</keyword>
<dbReference type="Pfam" id="PF25873">
    <property type="entry name" value="WHD_MalT"/>
    <property type="match status" value="1"/>
</dbReference>
<dbReference type="Gene3D" id="1.10.10.10">
    <property type="entry name" value="Winged helix-like DNA-binding domain superfamily/Winged helix DNA-binding domain"/>
    <property type="match status" value="1"/>
</dbReference>
<organism evidence="5 6">
    <name type="scientific">Desulfosporosinus fructosivorans</name>
    <dbReference type="NCBI Taxonomy" id="2018669"/>
    <lineage>
        <taxon>Bacteria</taxon>
        <taxon>Bacillati</taxon>
        <taxon>Bacillota</taxon>
        <taxon>Clostridia</taxon>
        <taxon>Eubacteriales</taxon>
        <taxon>Desulfitobacteriaceae</taxon>
        <taxon>Desulfosporosinus</taxon>
    </lineage>
</organism>
<dbReference type="Pfam" id="PF00196">
    <property type="entry name" value="GerE"/>
    <property type="match status" value="1"/>
</dbReference>
<dbReference type="RefSeq" id="WP_135544382.1">
    <property type="nucleotide sequence ID" value="NZ_SPQQ01000001.1"/>
</dbReference>
<sequence>MAIAKRYNTKSLYFSERITEAMGRIFDHPLTIVEAPMGYGKTTAVREHLISTGAHVLWQKVNDSSTNSNWYGFGRLFSKLDDNRSQSLIQLGFPNDSVSRQEAFNIIVDIKLPVQTVLVIDDYHLMDSSDINSFIEFLVRNEIDNLHIVLIARFTELQNIDELMLKGYLNHITKETFELRSKEVIKYYRLCGISLKDTEADKLYSFTEGWISALYLLMLNYIEDGNFTTLINIYSLVEKAVYTPFSEEIKDFLLTLCILDSFTLEQASHMWQKENAGKLLTEITNKNAFVKYDRKTKTYQMHNIFTNFLKDMLESKNVRTEIERRAAQWYLKTGDYFAAMHYFYKCKDFDQLLFSLEQNKANGLNNENKKELFLKYFEECPEEVKGTHHFALLIFAMAFISYKEPVMFSKACSEFNLNLQRDESLNDDFRKRLLGEYELLLSFTGYNDINKMSEHHRKASKLLSEPTSFIDLKANWTYGAPSVLHMFYRECGKLEEHVLDLIKNLPYYYQITNGHGYGAEYIMEAERYFNMGDVINAEIVIHKALYKAQVNKQTGIVLCALFLQIRLAFFKGDYSHMLELFRVMYESISDVSQRNFIYTINICEGFVYSLLYRRDKIPSWIEIGDFNNSRLLFPTVPMLNIVYGRVLLINGEYLKLIGSAEHFIGIVSVFPNLLGKIYTYIYLAAANKQVFREYEARSALRQALSIAMPDKVYVPFVENCDYIKPLLEKLYEDGNYREDISIILELFKTYQKSVEQMIKENFSVEENPRLTSREKEIVQLAVDGHTNKEIGERLYISPNTVKTQLKSIFVKLGVNSRVLLKRYLETLSE</sequence>
<dbReference type="SMART" id="SM00421">
    <property type="entry name" value="HTH_LUXR"/>
    <property type="match status" value="1"/>
</dbReference>
<dbReference type="AlphaFoldDB" id="A0A4Z0R8I5"/>
<dbReference type="Proteomes" id="UP000298460">
    <property type="component" value="Unassembled WGS sequence"/>
</dbReference>
<evidence type="ECO:0000256" key="3">
    <source>
        <dbReference type="ARBA" id="ARBA00023163"/>
    </source>
</evidence>
<evidence type="ECO:0000313" key="6">
    <source>
        <dbReference type="Proteomes" id="UP000298460"/>
    </source>
</evidence>
<protein>
    <submittedName>
        <fullName evidence="5">Helix-turn-helix transcriptional regulator</fullName>
    </submittedName>
</protein>
<keyword evidence="2" id="KW-0238">DNA-binding</keyword>
<evidence type="ECO:0000259" key="4">
    <source>
        <dbReference type="PROSITE" id="PS50043"/>
    </source>
</evidence>
<dbReference type="SUPFAM" id="SSF46894">
    <property type="entry name" value="C-terminal effector domain of the bipartite response regulators"/>
    <property type="match status" value="1"/>
</dbReference>
<dbReference type="InterPro" id="IPR059106">
    <property type="entry name" value="WHD_MalT"/>
</dbReference>
<keyword evidence="1" id="KW-0805">Transcription regulation</keyword>
<comment type="caution">
    <text evidence="5">The sequence shown here is derived from an EMBL/GenBank/DDBJ whole genome shotgun (WGS) entry which is preliminary data.</text>
</comment>
<dbReference type="GO" id="GO:0006355">
    <property type="term" value="P:regulation of DNA-templated transcription"/>
    <property type="evidence" value="ECO:0007669"/>
    <property type="project" value="InterPro"/>
</dbReference>